<dbReference type="EMBL" id="JAJNDB010000001">
    <property type="protein sequence ID" value="MCD2192451.1"/>
    <property type="molecule type" value="Genomic_DNA"/>
</dbReference>
<name>A0ABS8P2H0_9PSEU</name>
<feature type="domain" description="RCK C-terminal" evidence="5">
    <location>
        <begin position="535"/>
        <end position="626"/>
    </location>
</feature>
<keyword evidence="3" id="KW-0472">Membrane</keyword>
<evidence type="ECO:0000259" key="4">
    <source>
        <dbReference type="PROSITE" id="PS51201"/>
    </source>
</evidence>
<dbReference type="SUPFAM" id="SSF81324">
    <property type="entry name" value="Voltage-gated potassium channels"/>
    <property type="match status" value="1"/>
</dbReference>
<feature type="domain" description="RCK N-terminal" evidence="4">
    <location>
        <begin position="392"/>
        <end position="518"/>
    </location>
</feature>
<dbReference type="RefSeq" id="WP_230730125.1">
    <property type="nucleotide sequence ID" value="NZ_JAJNDB010000001.1"/>
</dbReference>
<feature type="domain" description="RCK N-terminal" evidence="4">
    <location>
        <begin position="24"/>
        <end position="157"/>
    </location>
</feature>
<dbReference type="InterPro" id="IPR003148">
    <property type="entry name" value="RCK_N"/>
</dbReference>
<feature type="region of interest" description="Disordered" evidence="2">
    <location>
        <begin position="1"/>
        <end position="20"/>
    </location>
</feature>
<dbReference type="InterPro" id="IPR013099">
    <property type="entry name" value="K_chnl_dom"/>
</dbReference>
<evidence type="ECO:0000259" key="5">
    <source>
        <dbReference type="PROSITE" id="PS51202"/>
    </source>
</evidence>
<keyword evidence="7" id="KW-1185">Reference proteome</keyword>
<evidence type="ECO:0000256" key="2">
    <source>
        <dbReference type="SAM" id="MobiDB-lite"/>
    </source>
</evidence>
<feature type="region of interest" description="Disordered" evidence="2">
    <location>
        <begin position="578"/>
        <end position="599"/>
    </location>
</feature>
<dbReference type="PANTHER" id="PTHR43833:SF11">
    <property type="entry name" value="VOLTAGE-GATED POTASSIUM CHANNEL KCH"/>
    <property type="match status" value="1"/>
</dbReference>
<keyword evidence="3" id="KW-1133">Transmembrane helix</keyword>
<comment type="caution">
    <text evidence="6">The sequence shown here is derived from an EMBL/GenBank/DDBJ whole genome shotgun (WGS) entry which is preliminary data.</text>
</comment>
<evidence type="ECO:0000313" key="7">
    <source>
        <dbReference type="Proteomes" id="UP001199469"/>
    </source>
</evidence>
<evidence type="ECO:0000313" key="6">
    <source>
        <dbReference type="EMBL" id="MCD2192451.1"/>
    </source>
</evidence>
<dbReference type="InterPro" id="IPR036721">
    <property type="entry name" value="RCK_C_sf"/>
</dbReference>
<feature type="compositionally biased region" description="Basic and acidic residues" evidence="2">
    <location>
        <begin position="1"/>
        <end position="15"/>
    </location>
</feature>
<reference evidence="6 7" key="1">
    <citation type="submission" date="2021-11" db="EMBL/GenBank/DDBJ databases">
        <title>Draft genome sequence of Actinomycetospora sp. SF1 isolated from the rhizosphere soil.</title>
        <authorList>
            <person name="Duangmal K."/>
            <person name="Chantavorakit T."/>
        </authorList>
    </citation>
    <scope>NUCLEOTIDE SEQUENCE [LARGE SCALE GENOMIC DNA]</scope>
    <source>
        <strain evidence="6 7">TBRC 5722</strain>
    </source>
</reference>
<dbReference type="Gene3D" id="1.10.287.70">
    <property type="match status" value="1"/>
</dbReference>
<sequence length="641" mass="67448">MTTDRPVRRTDRTPDDTNLDPARRTHVIVCGLGGLGLRIVEQLHHRGEPVVVVDDAREHGRGVRLLATWGVPLIEADPALPGSLDEAGLEGARAVVCVMGGAQGELRNLHVALHVRERHPDVRVVTSLGNAAIGRAVADDPGPGAVLDVAALVTPALVEACLRSPVHALDVAGTRFVAAATTARAPATLRALYGDLAPLAVSGTAEGTTHLCPSRDQRVDDGDRVTVLGTDDELAEAGVATTVAAPRRRARTRRGGGYDPEATHGRAGTLQRTVAAAVALGRESDRGLRWALAALVGLLVVSTVVISLGYRYPDGHGLGPVDALYFTVESVATVGFGDYSFAEQAVWLRLWAVFLMLAGIVTTAIPIAYFTDMLISRRLASTAGRRAASASVGHVVIIGLGAVGVSVAEALRSRGRDVVVVESDPANRHLPRARALGIPVVFGDATTATPLRDARVGQAAAVAVTTSDDMANIETGLAVRDLLGEGREDVPVVLRLFDRELARTVARRFGFGSVRSIVELAAPWFVGAALGLDVLGTFPVHGQAFLLGRLRVERGSALDGLAMRDLSLRTRVVGLRRAPRPDDGAVHPTAPLEHPPRRDTRFAAGDEAFLVGPDEELLEVLARSRAAPVGSTRDTSGPGAR</sequence>
<dbReference type="Gene3D" id="3.30.70.1450">
    <property type="entry name" value="Regulator of K+ conductance, C-terminal domain"/>
    <property type="match status" value="1"/>
</dbReference>
<dbReference type="Proteomes" id="UP001199469">
    <property type="component" value="Unassembled WGS sequence"/>
</dbReference>
<dbReference type="Pfam" id="PF07885">
    <property type="entry name" value="Ion_trans_2"/>
    <property type="match status" value="1"/>
</dbReference>
<feature type="transmembrane region" description="Helical" evidence="3">
    <location>
        <begin position="350"/>
        <end position="375"/>
    </location>
</feature>
<accession>A0ABS8P2H0</accession>
<dbReference type="SUPFAM" id="SSF51735">
    <property type="entry name" value="NAD(P)-binding Rossmann-fold domains"/>
    <property type="match status" value="2"/>
</dbReference>
<dbReference type="Gene3D" id="3.40.50.720">
    <property type="entry name" value="NAD(P)-binding Rossmann-like Domain"/>
    <property type="match status" value="2"/>
</dbReference>
<evidence type="ECO:0000256" key="3">
    <source>
        <dbReference type="SAM" id="Phobius"/>
    </source>
</evidence>
<dbReference type="InterPro" id="IPR036291">
    <property type="entry name" value="NAD(P)-bd_dom_sf"/>
</dbReference>
<dbReference type="PROSITE" id="PS51201">
    <property type="entry name" value="RCK_N"/>
    <property type="match status" value="2"/>
</dbReference>
<protein>
    <submittedName>
        <fullName evidence="6">NAD-binding protein</fullName>
    </submittedName>
</protein>
<dbReference type="InterPro" id="IPR050721">
    <property type="entry name" value="Trk_Ktr_HKT_K-transport"/>
</dbReference>
<keyword evidence="3" id="KW-0812">Transmembrane</keyword>
<dbReference type="PROSITE" id="PS51202">
    <property type="entry name" value="RCK_C"/>
    <property type="match status" value="1"/>
</dbReference>
<dbReference type="Pfam" id="PF02254">
    <property type="entry name" value="TrkA_N"/>
    <property type="match status" value="2"/>
</dbReference>
<dbReference type="InterPro" id="IPR006037">
    <property type="entry name" value="RCK_C"/>
</dbReference>
<evidence type="ECO:0000256" key="1">
    <source>
        <dbReference type="ARBA" id="ARBA00004651"/>
    </source>
</evidence>
<feature type="transmembrane region" description="Helical" evidence="3">
    <location>
        <begin position="387"/>
        <end position="408"/>
    </location>
</feature>
<comment type="subcellular location">
    <subcellularLocation>
        <location evidence="1">Cell membrane</location>
        <topology evidence="1">Multi-pass membrane protein</topology>
    </subcellularLocation>
</comment>
<gene>
    <name evidence="6" type="ORF">LQ327_03450</name>
</gene>
<dbReference type="PANTHER" id="PTHR43833">
    <property type="entry name" value="POTASSIUM CHANNEL PROTEIN 2-RELATED-RELATED"/>
    <property type="match status" value="1"/>
</dbReference>
<feature type="transmembrane region" description="Helical" evidence="3">
    <location>
        <begin position="290"/>
        <end position="310"/>
    </location>
</feature>
<proteinExistence type="predicted"/>
<organism evidence="6 7">
    <name type="scientific">Actinomycetospora endophytica</name>
    <dbReference type="NCBI Taxonomy" id="2291215"/>
    <lineage>
        <taxon>Bacteria</taxon>
        <taxon>Bacillati</taxon>
        <taxon>Actinomycetota</taxon>
        <taxon>Actinomycetes</taxon>
        <taxon>Pseudonocardiales</taxon>
        <taxon>Pseudonocardiaceae</taxon>
        <taxon>Actinomycetospora</taxon>
    </lineage>
</organism>